<evidence type="ECO:0000256" key="2">
    <source>
        <dbReference type="ARBA" id="ARBA00022692"/>
    </source>
</evidence>
<dbReference type="InterPro" id="IPR011547">
    <property type="entry name" value="SLC26A/SulP_dom"/>
</dbReference>
<protein>
    <submittedName>
        <fullName evidence="8">Solute carrier family 26 member 6</fullName>
    </submittedName>
</protein>
<dbReference type="GO" id="GO:0016020">
    <property type="term" value="C:membrane"/>
    <property type="evidence" value="ECO:0007669"/>
    <property type="project" value="UniProtKB-SubCell"/>
</dbReference>
<feature type="transmembrane region" description="Helical" evidence="6">
    <location>
        <begin position="94"/>
        <end position="119"/>
    </location>
</feature>
<dbReference type="PANTHER" id="PTHR11814">
    <property type="entry name" value="SULFATE TRANSPORTER"/>
    <property type="match status" value="1"/>
</dbReference>
<evidence type="ECO:0000313" key="9">
    <source>
        <dbReference type="Proteomes" id="UP000694700"/>
    </source>
</evidence>
<dbReference type="PROSITE" id="PS01130">
    <property type="entry name" value="SLC26A"/>
    <property type="match status" value="1"/>
</dbReference>
<proteinExistence type="predicted"/>
<keyword evidence="4 6" id="KW-0472">Membrane</keyword>
<feature type="transmembrane region" description="Helical" evidence="6">
    <location>
        <begin position="283"/>
        <end position="304"/>
    </location>
</feature>
<dbReference type="GO" id="GO:0008271">
    <property type="term" value="F:secondary active sulfate transmembrane transporter activity"/>
    <property type="evidence" value="ECO:0007669"/>
    <property type="project" value="InterPro"/>
</dbReference>
<name>A0A8C1V8G5_CYPCA</name>
<keyword evidence="5" id="KW-0175">Coiled coil</keyword>
<evidence type="ECO:0000313" key="8">
    <source>
        <dbReference type="Ensembl" id="ENSCCRP00015048115.1"/>
    </source>
</evidence>
<organism evidence="8 9">
    <name type="scientific">Cyprinus carpio</name>
    <name type="common">Common carp</name>
    <dbReference type="NCBI Taxonomy" id="7962"/>
    <lineage>
        <taxon>Eukaryota</taxon>
        <taxon>Metazoa</taxon>
        <taxon>Chordata</taxon>
        <taxon>Craniata</taxon>
        <taxon>Vertebrata</taxon>
        <taxon>Euteleostomi</taxon>
        <taxon>Actinopterygii</taxon>
        <taxon>Neopterygii</taxon>
        <taxon>Teleostei</taxon>
        <taxon>Ostariophysi</taxon>
        <taxon>Cypriniformes</taxon>
        <taxon>Cyprinidae</taxon>
        <taxon>Cyprininae</taxon>
        <taxon>Cyprinus</taxon>
    </lineage>
</organism>
<dbReference type="InterPro" id="IPR018045">
    <property type="entry name" value="S04_transporter_CS"/>
</dbReference>
<dbReference type="Ensembl" id="ENSCCRT00015049732.1">
    <property type="protein sequence ID" value="ENSCCRP00015048115.1"/>
    <property type="gene ID" value="ENSCCRG00015019756.1"/>
</dbReference>
<dbReference type="InterPro" id="IPR001902">
    <property type="entry name" value="SLC26A/SulP_fam"/>
</dbReference>
<comment type="subcellular location">
    <subcellularLocation>
        <location evidence="1">Membrane</location>
        <topology evidence="1">Multi-pass membrane protein</topology>
    </subcellularLocation>
</comment>
<reference evidence="8" key="1">
    <citation type="submission" date="2025-08" db="UniProtKB">
        <authorList>
            <consortium name="Ensembl"/>
        </authorList>
    </citation>
    <scope>IDENTIFICATION</scope>
</reference>
<feature type="transmembrane region" description="Helical" evidence="6">
    <location>
        <begin position="408"/>
        <end position="425"/>
    </location>
</feature>
<dbReference type="Proteomes" id="UP000694700">
    <property type="component" value="Unplaced"/>
</dbReference>
<evidence type="ECO:0000256" key="4">
    <source>
        <dbReference type="ARBA" id="ARBA00023136"/>
    </source>
</evidence>
<feature type="coiled-coil region" evidence="5">
    <location>
        <begin position="567"/>
        <end position="601"/>
    </location>
</feature>
<evidence type="ECO:0000256" key="5">
    <source>
        <dbReference type="SAM" id="Coils"/>
    </source>
</evidence>
<feature type="transmembrane region" description="Helical" evidence="6">
    <location>
        <begin position="340"/>
        <end position="360"/>
    </location>
</feature>
<keyword evidence="2 6" id="KW-0812">Transmembrane</keyword>
<feature type="transmembrane region" description="Helical" evidence="6">
    <location>
        <begin position="469"/>
        <end position="498"/>
    </location>
</feature>
<dbReference type="Pfam" id="PF00916">
    <property type="entry name" value="Sulfate_transp"/>
    <property type="match status" value="1"/>
</dbReference>
<dbReference type="AlphaFoldDB" id="A0A8C1V8G5"/>
<keyword evidence="3 6" id="KW-1133">Transmembrane helix</keyword>
<evidence type="ECO:0000256" key="3">
    <source>
        <dbReference type="ARBA" id="ARBA00022989"/>
    </source>
</evidence>
<feature type="transmembrane region" description="Helical" evidence="6">
    <location>
        <begin position="372"/>
        <end position="396"/>
    </location>
</feature>
<dbReference type="NCBIfam" id="TIGR00815">
    <property type="entry name" value="sulP"/>
    <property type="match status" value="1"/>
</dbReference>
<feature type="transmembrane region" description="Helical" evidence="6">
    <location>
        <begin position="174"/>
        <end position="197"/>
    </location>
</feature>
<dbReference type="Gene3D" id="3.30.750.24">
    <property type="entry name" value="STAS domain"/>
    <property type="match status" value="2"/>
</dbReference>
<evidence type="ECO:0000259" key="7">
    <source>
        <dbReference type="Pfam" id="PF00916"/>
    </source>
</evidence>
<evidence type="ECO:0000256" key="6">
    <source>
        <dbReference type="SAM" id="Phobius"/>
    </source>
</evidence>
<feature type="domain" description="SLC26A/SulP transporter" evidence="7">
    <location>
        <begin position="75"/>
        <end position="472"/>
    </location>
</feature>
<feature type="transmembrane region" description="Helical" evidence="6">
    <location>
        <begin position="250"/>
        <end position="271"/>
    </location>
</feature>
<sequence length="689" mass="75567">MKDKDLRKRVPYHIQRDVLDELGVDQLSCSSLCLKIFSFSLFTRCTGPRFKSCFLSFVPLLTWLPRYPFRENAIGDLISGISVGIMHLPQGMAYALLAAVPPVFGLYSSFYPILIYFIFGTSKHISVGTYAVMSVMIGSVTERLAPDSDFMIPGNDTNSTSLDIVSRDAERVKIAATVTFLSGIFQVLLLGLVRFGFVVTYLSEPLVRAYTTAAAIHVIVSQLKYSFGINPQRYSGPLSLIYTIIEDCALLGQTNIGTLVVSIVTIIGLVAAKELSALAARKIPIPIPVELITIIIATVVSWQMDLKTEYGVEVVGKIPSGLQAPVAPAVSLLGSMVGDAFALAVVGYGIAISLGRIFALKYAYKVDSNQELIALGLSNSIGGLFNCFAISCSMSRSMVQVSTGGKSQVAGAISALVILVILLKIGELFEELPKAVLAAIIYVNLQGMMKQFGDIRSLWRTNKVDMVVWVMTLILTVLFNPDMGLAASIAFSILTVVFRTQLPKYSILGQVPGTDIYKPVEDYNQVKEIPGIMIFHSSATLYFANAEMYIDALYEKVDSHKHPTHIYSQKKLEAKRLRKEKKAAKKAKKEAKKRAKEAVKAAEVWKGGEKNNTQTMQSRRTCLSSLLVISLSGGVVESMEKGDFFNEKVTKSILFSSVHDAVLYCQQGNSEEVQYILMSYTHTRISEVS</sequence>
<evidence type="ECO:0000256" key="1">
    <source>
        <dbReference type="ARBA" id="ARBA00004141"/>
    </source>
</evidence>
<accession>A0A8C1V8G5</accession>
<dbReference type="InterPro" id="IPR036513">
    <property type="entry name" value="STAS_dom_sf"/>
</dbReference>